<proteinExistence type="predicted"/>
<gene>
    <name evidence="1" type="ORF">GCM10022214_60830</name>
</gene>
<comment type="caution">
    <text evidence="1">The sequence shown here is derived from an EMBL/GenBank/DDBJ whole genome shotgun (WGS) entry which is preliminary data.</text>
</comment>
<accession>A0ABP7WLB5</accession>
<reference evidence="2" key="1">
    <citation type="journal article" date="2019" name="Int. J. Syst. Evol. Microbiol.">
        <title>The Global Catalogue of Microorganisms (GCM) 10K type strain sequencing project: providing services to taxonomists for standard genome sequencing and annotation.</title>
        <authorList>
            <consortium name="The Broad Institute Genomics Platform"/>
            <consortium name="The Broad Institute Genome Sequencing Center for Infectious Disease"/>
            <person name="Wu L."/>
            <person name="Ma J."/>
        </authorList>
    </citation>
    <scope>NUCLEOTIDE SEQUENCE [LARGE SCALE GENOMIC DNA]</scope>
    <source>
        <strain evidence="2">JCM 16702</strain>
    </source>
</reference>
<organism evidence="1 2">
    <name type="scientific">Actinomadura miaoliensis</name>
    <dbReference type="NCBI Taxonomy" id="430685"/>
    <lineage>
        <taxon>Bacteria</taxon>
        <taxon>Bacillati</taxon>
        <taxon>Actinomycetota</taxon>
        <taxon>Actinomycetes</taxon>
        <taxon>Streptosporangiales</taxon>
        <taxon>Thermomonosporaceae</taxon>
        <taxon>Actinomadura</taxon>
    </lineage>
</organism>
<keyword evidence="2" id="KW-1185">Reference proteome</keyword>
<name>A0ABP7WLB5_9ACTN</name>
<sequence length="82" mass="8789">MFPGIVDELVGVLRPERIFSLGSVPGALPYAECAADPWRNVIIDAPTHQPNDRLNEVVQIAAVARADQAPATRNPANTCITP</sequence>
<dbReference type="Proteomes" id="UP001500683">
    <property type="component" value="Unassembled WGS sequence"/>
</dbReference>
<dbReference type="EMBL" id="BAAAZG010000047">
    <property type="protein sequence ID" value="GAA4091529.1"/>
    <property type="molecule type" value="Genomic_DNA"/>
</dbReference>
<evidence type="ECO:0000313" key="2">
    <source>
        <dbReference type="Proteomes" id="UP001500683"/>
    </source>
</evidence>
<protein>
    <submittedName>
        <fullName evidence="1">Uncharacterized protein</fullName>
    </submittedName>
</protein>
<evidence type="ECO:0000313" key="1">
    <source>
        <dbReference type="EMBL" id="GAA4091529.1"/>
    </source>
</evidence>